<dbReference type="PANTHER" id="PTHR48050">
    <property type="entry name" value="STEROL 3-BETA-GLUCOSYLTRANSFERASE"/>
    <property type="match status" value="1"/>
</dbReference>
<reference evidence="2 3" key="1">
    <citation type="submission" date="2023-07" db="EMBL/GenBank/DDBJ databases">
        <title>Sequencing the genomes of 1000 actinobacteria strains.</title>
        <authorList>
            <person name="Klenk H.-P."/>
        </authorList>
    </citation>
    <scope>NUCLEOTIDE SEQUENCE [LARGE SCALE GENOMIC DNA]</scope>
    <source>
        <strain evidence="2 3">DSM 44710</strain>
    </source>
</reference>
<accession>A0ABT9N4T0</accession>
<evidence type="ECO:0000313" key="2">
    <source>
        <dbReference type="EMBL" id="MDP9798421.1"/>
    </source>
</evidence>
<dbReference type="Gene3D" id="3.40.50.2000">
    <property type="entry name" value="Glycogen Phosphorylase B"/>
    <property type="match status" value="1"/>
</dbReference>
<dbReference type="InterPro" id="IPR050426">
    <property type="entry name" value="Glycosyltransferase_28"/>
</dbReference>
<sequence>MRLWPEWLETTPPATLGESTLPISSQPYNTPARTDIPAFTGDRPVILVTLGTVVEDLPLLRTAVQAVLDAGADALVTTGFAATPADLGAVTDPTRVRAVSFAPIAQLLDHAQAVLAAGGSGTTLATLSRGLPLAFIPKIANQPLVASLVTTFGAALTIDTPDSLPAAIPALLTTPSLRDRATAAQSLLAERPSPATTWTALRSRLG</sequence>
<gene>
    <name evidence="2" type="ORF">J2S43_006933</name>
</gene>
<dbReference type="PANTHER" id="PTHR48050:SF13">
    <property type="entry name" value="STEROL 3-BETA-GLUCOSYLTRANSFERASE UGT80A2"/>
    <property type="match status" value="1"/>
</dbReference>
<protein>
    <submittedName>
        <fullName evidence="2">UDP:flavonoid glycosyltransferase YjiC (YdhE family)</fullName>
    </submittedName>
</protein>
<dbReference type="InterPro" id="IPR010610">
    <property type="entry name" value="EryCIII-like_C"/>
</dbReference>
<dbReference type="RefSeq" id="WP_306836309.1">
    <property type="nucleotide sequence ID" value="NZ_JAUSRA010000001.1"/>
</dbReference>
<dbReference type="Pfam" id="PF06722">
    <property type="entry name" value="EryCIII-like_C"/>
    <property type="match status" value="1"/>
</dbReference>
<dbReference type="EMBL" id="JAUSRA010000001">
    <property type="protein sequence ID" value="MDP9798421.1"/>
    <property type="molecule type" value="Genomic_DNA"/>
</dbReference>
<comment type="caution">
    <text evidence="2">The sequence shown here is derived from an EMBL/GenBank/DDBJ whole genome shotgun (WGS) entry which is preliminary data.</text>
</comment>
<feature type="domain" description="Erythromycin biosynthesis protein CIII-like C-terminal" evidence="1">
    <location>
        <begin position="86"/>
        <end position="195"/>
    </location>
</feature>
<keyword evidence="3" id="KW-1185">Reference proteome</keyword>
<dbReference type="SUPFAM" id="SSF53756">
    <property type="entry name" value="UDP-Glycosyltransferase/glycogen phosphorylase"/>
    <property type="match status" value="1"/>
</dbReference>
<name>A0ABT9N4T0_9ACTN</name>
<proteinExistence type="predicted"/>
<evidence type="ECO:0000259" key="1">
    <source>
        <dbReference type="Pfam" id="PF06722"/>
    </source>
</evidence>
<dbReference type="Proteomes" id="UP001240984">
    <property type="component" value="Unassembled WGS sequence"/>
</dbReference>
<organism evidence="2 3">
    <name type="scientific">Catenuloplanes nepalensis</name>
    <dbReference type="NCBI Taxonomy" id="587533"/>
    <lineage>
        <taxon>Bacteria</taxon>
        <taxon>Bacillati</taxon>
        <taxon>Actinomycetota</taxon>
        <taxon>Actinomycetes</taxon>
        <taxon>Micromonosporales</taxon>
        <taxon>Micromonosporaceae</taxon>
        <taxon>Catenuloplanes</taxon>
    </lineage>
</organism>
<evidence type="ECO:0000313" key="3">
    <source>
        <dbReference type="Proteomes" id="UP001240984"/>
    </source>
</evidence>